<dbReference type="AlphaFoldDB" id="A0A815WJ32"/>
<keyword evidence="1" id="KW-0732">Signal</keyword>
<gene>
    <name evidence="2" type="ORF">KQP761_LOCUS17255</name>
</gene>
<evidence type="ECO:0000313" key="2">
    <source>
        <dbReference type="EMBL" id="CAF1545432.1"/>
    </source>
</evidence>
<evidence type="ECO:0000256" key="1">
    <source>
        <dbReference type="SAM" id="SignalP"/>
    </source>
</evidence>
<dbReference type="EMBL" id="CAJNOW010008787">
    <property type="protein sequence ID" value="CAF1545432.1"/>
    <property type="molecule type" value="Genomic_DNA"/>
</dbReference>
<reference evidence="2" key="1">
    <citation type="submission" date="2021-02" db="EMBL/GenBank/DDBJ databases">
        <authorList>
            <person name="Nowell W R."/>
        </authorList>
    </citation>
    <scope>NUCLEOTIDE SEQUENCE</scope>
</reference>
<proteinExistence type="predicted"/>
<protein>
    <submittedName>
        <fullName evidence="2">Uncharacterized protein</fullName>
    </submittedName>
</protein>
<sequence>MYSWVIIVSTLSIFIKLNNGQENAYEYQWIHSMGNPSNTRRIIPSLPTNYTGKLWYFISNGSSQANAIQGLGAGINGDLYFFMNENLTHSADYFICMTLNGLIRWKIYLQPIEKMINVGVSNIVSTNDGLIYFISSWTDGISSSGKACRISNGQTNEPILECVENNQLYYPYEEAPLSLDDSAVYLFTSVVNQSIAVINATSLEIVWIDRGVIGCSSKSTYNSDGTGIYWIGDDDHFRKVNGRDTRLLDIYINSGGNRFYSFDQRHSVIARVWQNFHSTTSNGSVIVSGWDALASGDFGLLWQWNEPHQNSAQSTQPTVNDQLGITYISVLPVMYAIDQHGLTLWKTQIVSRDEINQYNLISNCLAFNAETNIIHVLVSSSSIDQGKRLSTIFIARLRVNNGQLLNRINIDLPSNAKVNAHCPILIGNEALYISWIMGNDPDLASLNIMGFPQMNY</sequence>
<accession>A0A815WJ32</accession>
<dbReference type="Proteomes" id="UP000663834">
    <property type="component" value="Unassembled WGS sequence"/>
</dbReference>
<evidence type="ECO:0000313" key="3">
    <source>
        <dbReference type="Proteomes" id="UP000663834"/>
    </source>
</evidence>
<organism evidence="2 3">
    <name type="scientific">Rotaria magnacalcarata</name>
    <dbReference type="NCBI Taxonomy" id="392030"/>
    <lineage>
        <taxon>Eukaryota</taxon>
        <taxon>Metazoa</taxon>
        <taxon>Spiralia</taxon>
        <taxon>Gnathifera</taxon>
        <taxon>Rotifera</taxon>
        <taxon>Eurotatoria</taxon>
        <taxon>Bdelloidea</taxon>
        <taxon>Philodinida</taxon>
        <taxon>Philodinidae</taxon>
        <taxon>Rotaria</taxon>
    </lineage>
</organism>
<feature type="signal peptide" evidence="1">
    <location>
        <begin position="1"/>
        <end position="20"/>
    </location>
</feature>
<feature type="chain" id="PRO_5032589941" evidence="1">
    <location>
        <begin position="21"/>
        <end position="456"/>
    </location>
</feature>
<comment type="caution">
    <text evidence="2">The sequence shown here is derived from an EMBL/GenBank/DDBJ whole genome shotgun (WGS) entry which is preliminary data.</text>
</comment>
<name>A0A815WJ32_9BILA</name>
<dbReference type="OrthoDB" id="9976329at2759"/>